<dbReference type="Proteomes" id="UP000298327">
    <property type="component" value="Unassembled WGS sequence"/>
</dbReference>
<evidence type="ECO:0000313" key="2">
    <source>
        <dbReference type="EMBL" id="TFY66034.1"/>
    </source>
</evidence>
<comment type="caution">
    <text evidence="2">The sequence shown here is derived from an EMBL/GenBank/DDBJ whole genome shotgun (WGS) entry which is preliminary data.</text>
</comment>
<feature type="region of interest" description="Disordered" evidence="1">
    <location>
        <begin position="150"/>
        <end position="182"/>
    </location>
</feature>
<accession>A0A4Y9YUC8</accession>
<dbReference type="EMBL" id="SEOQ01000284">
    <property type="protein sequence ID" value="TFY66034.1"/>
    <property type="molecule type" value="Genomic_DNA"/>
</dbReference>
<dbReference type="AlphaFoldDB" id="A0A4Y9YUC8"/>
<sequence>MQLAEGDSSATDGPEALMRKLTVLNAFIELRTQRAQGMEKGMNKGDPAQPLKTPHVANEGLKRFALVKKVFKLQRLHEAARLTAAAVRGARIRGTSMSSLTTTTLPRPLTCSACAARVAHQDAQELQQEADLISGASLAFYQHVHLPFLPPSTPPSQARPRPCKTPRSSGLHTPPAPPGTNANGLAMCGSDTLGVGRKRAAASECRLALADRVAGDKQAGRRGSIAPTG</sequence>
<name>A0A4Y9YUC8_9AGAM</name>
<evidence type="ECO:0000256" key="1">
    <source>
        <dbReference type="SAM" id="MobiDB-lite"/>
    </source>
</evidence>
<reference evidence="2 3" key="1">
    <citation type="submission" date="2019-02" db="EMBL/GenBank/DDBJ databases">
        <title>Genome sequencing of the rare red list fungi Dentipellis fragilis.</title>
        <authorList>
            <person name="Buettner E."/>
            <person name="Kellner H."/>
        </authorList>
    </citation>
    <scope>NUCLEOTIDE SEQUENCE [LARGE SCALE GENOMIC DNA]</scope>
    <source>
        <strain evidence="2 3">DSM 105465</strain>
    </source>
</reference>
<keyword evidence="3" id="KW-1185">Reference proteome</keyword>
<protein>
    <submittedName>
        <fullName evidence="2">Uncharacterized protein</fullName>
    </submittedName>
</protein>
<gene>
    <name evidence="2" type="ORF">EVG20_g5050</name>
</gene>
<organism evidence="2 3">
    <name type="scientific">Dentipellis fragilis</name>
    <dbReference type="NCBI Taxonomy" id="205917"/>
    <lineage>
        <taxon>Eukaryota</taxon>
        <taxon>Fungi</taxon>
        <taxon>Dikarya</taxon>
        <taxon>Basidiomycota</taxon>
        <taxon>Agaricomycotina</taxon>
        <taxon>Agaricomycetes</taxon>
        <taxon>Russulales</taxon>
        <taxon>Hericiaceae</taxon>
        <taxon>Dentipellis</taxon>
    </lineage>
</organism>
<evidence type="ECO:0000313" key="3">
    <source>
        <dbReference type="Proteomes" id="UP000298327"/>
    </source>
</evidence>
<proteinExistence type="predicted"/>